<dbReference type="PANTHER" id="PTHR31350">
    <property type="entry name" value="SI:DKEY-261L7.2"/>
    <property type="match status" value="1"/>
</dbReference>
<evidence type="ECO:0000313" key="2">
    <source>
        <dbReference type="EMBL" id="ABK76830.1"/>
    </source>
</evidence>
<dbReference type="InterPro" id="IPR011990">
    <property type="entry name" value="TPR-like_helical_dom_sf"/>
</dbReference>
<dbReference type="Pfam" id="PF13369">
    <property type="entry name" value="Transglut_core2"/>
    <property type="match status" value="1"/>
</dbReference>
<dbReference type="AlphaFoldDB" id="A0RU13"/>
<sequence>MDWASMVRDPGTGLGAKCLDTSRILAYPDLDSAVYSAKLDALAEEARRETGDKGDRYALAVACEMLARVGYSGNKDDYYDPRNSHLHEVIDRRTGTPISLCIVYAEVAGRLGLELKLAGFPGHVVAVLGEETVIDPFNGGRLVGHDELQSILDGLFGGRLVMNPSFLDPMTDEAVLLRVSRNLRNSYANSYDYGRASACADMALSLEPDSPGDIRDKGIIEEKLGNYSSSLEYLERYIQKSPRGRDVEVITELARATREKLSR</sequence>
<evidence type="ECO:0000259" key="1">
    <source>
        <dbReference type="Pfam" id="PF13369"/>
    </source>
</evidence>
<proteinExistence type="predicted"/>
<dbReference type="EMBL" id="DP000238">
    <property type="protein sequence ID" value="ABK76830.1"/>
    <property type="molecule type" value="Genomic_DNA"/>
</dbReference>
<dbReference type="Gene3D" id="1.25.40.10">
    <property type="entry name" value="Tetratricopeptide repeat domain"/>
    <property type="match status" value="1"/>
</dbReference>
<dbReference type="EnsemblBacteria" id="ABK76830">
    <property type="protein sequence ID" value="ABK76830"/>
    <property type="gene ID" value="CENSYa_0186"/>
</dbReference>
<protein>
    <recommendedName>
        <fullName evidence="1">Protein SirB1 N-terminal domain-containing protein</fullName>
    </recommendedName>
</protein>
<name>A0RU13_CENSY</name>
<gene>
    <name evidence="2" type="ordered locus">CENSYa_0186</name>
</gene>
<keyword evidence="3" id="KW-1185">Reference proteome</keyword>
<dbReference type="STRING" id="414004.CENSYa_0186"/>
<feature type="domain" description="Protein SirB1 N-terminal" evidence="1">
    <location>
        <begin position="35"/>
        <end position="180"/>
    </location>
</feature>
<dbReference type="Pfam" id="PF13371">
    <property type="entry name" value="TPR_9"/>
    <property type="match status" value="1"/>
</dbReference>
<dbReference type="KEGG" id="csy:CENSYa_0186"/>
<accession>A0RU13</accession>
<dbReference type="HOGENOM" id="CLU_063810_1_0_2"/>
<organism evidence="2 3">
    <name type="scientific">Cenarchaeum symbiosum (strain A)</name>
    <dbReference type="NCBI Taxonomy" id="414004"/>
    <lineage>
        <taxon>Archaea</taxon>
        <taxon>Nitrososphaerota</taxon>
        <taxon>Candidatus Cenarchaeales</taxon>
        <taxon>Candidatus Cenarchaeaceae</taxon>
        <taxon>Candidatus Cenarchaeum</taxon>
    </lineage>
</organism>
<dbReference type="Proteomes" id="UP000000758">
    <property type="component" value="Chromosome"/>
</dbReference>
<reference evidence="2 3" key="1">
    <citation type="journal article" date="2006" name="Proc. Natl. Acad. Sci. U.S.A.">
        <title>Genomic analysis of the uncultivated marine crenarchaeote Cenarchaeum symbiosum.</title>
        <authorList>
            <person name="Hallam S.J."/>
            <person name="Konstantinidis K.T."/>
            <person name="Putnam N."/>
            <person name="Schleper C."/>
            <person name="Watanabe Y."/>
            <person name="Sugahara J."/>
            <person name="Preston C."/>
            <person name="de la Torre J."/>
            <person name="Richardson P.M."/>
            <person name="DeLong E.F."/>
        </authorList>
    </citation>
    <scope>NUCLEOTIDE SEQUENCE [LARGE SCALE GENOMIC DNA]</scope>
    <source>
        <strain evidence="3">A</strain>
    </source>
</reference>
<dbReference type="PANTHER" id="PTHR31350:SF21">
    <property type="entry name" value="F-BOX ONLY PROTEIN 21"/>
    <property type="match status" value="1"/>
</dbReference>
<dbReference type="InterPro" id="IPR032698">
    <property type="entry name" value="SirB1_N"/>
</dbReference>
<evidence type="ECO:0000313" key="3">
    <source>
        <dbReference type="Proteomes" id="UP000000758"/>
    </source>
</evidence>
<dbReference type="SUPFAM" id="SSF48452">
    <property type="entry name" value="TPR-like"/>
    <property type="match status" value="1"/>
</dbReference>